<dbReference type="Pfam" id="PF07445">
    <property type="entry name" value="PriC"/>
    <property type="match status" value="1"/>
</dbReference>
<dbReference type="InterPro" id="IPR038338">
    <property type="entry name" value="PriC_sf"/>
</dbReference>
<protein>
    <submittedName>
        <fullName evidence="1">Primosomal replication protein N</fullName>
    </submittedName>
</protein>
<evidence type="ECO:0000313" key="1">
    <source>
        <dbReference type="EMBL" id="TPG97914.1"/>
    </source>
</evidence>
<dbReference type="Proteomes" id="UP000318695">
    <property type="component" value="Unassembled WGS sequence"/>
</dbReference>
<reference evidence="1 2" key="1">
    <citation type="submission" date="2019-01" db="EMBL/GenBank/DDBJ databases">
        <title>Comparative genomic analysis identifies haemin-independent Haemophilus haemolyticus: a formal re-classification of Haemophilus intermedius.</title>
        <authorList>
            <person name="Harris T.M."/>
            <person name="Price E.P."/>
            <person name="Sarovich D.S."/>
            <person name="Norskov-Lauritsen N."/>
            <person name="Beissbarth J."/>
            <person name="Chang A.B."/>
            <person name="Smith-Vaughan H.C."/>
        </authorList>
    </citation>
    <scope>NUCLEOTIDE SEQUENCE [LARGE SCALE GENOMIC DNA]</scope>
    <source>
        <strain evidence="1 2">CCUG 30218</strain>
    </source>
</reference>
<dbReference type="EMBL" id="SDPI01000045">
    <property type="protein sequence ID" value="TPG97914.1"/>
    <property type="molecule type" value="Genomic_DNA"/>
</dbReference>
<dbReference type="AlphaFoldDB" id="A0A502JI24"/>
<name>A0A502JI24_HAEHA</name>
<accession>A0A502JI24</accession>
<sequence>MTIQLLIQRLEQKVQHLYQDYLPQREEKIFARFDRSLFSEHGQTVGFYLTELNQTLDKIKMLESDIPTHYAYLAERLVAQCTVLSEALARKKNTLNTQSSSAIFAPVKSPQHNIHRLPPRERLEKYYEALEKLNKLYQEQCDLARTSPLPDDAILHTQLAERYKQRHQKCQDAIYLLEEYLAFKEEQENHTL</sequence>
<dbReference type="InterPro" id="IPR010890">
    <property type="entry name" value="PriC"/>
</dbReference>
<comment type="caution">
    <text evidence="1">The sequence shown here is derived from an EMBL/GenBank/DDBJ whole genome shotgun (WGS) entry which is preliminary data.</text>
</comment>
<evidence type="ECO:0000313" key="2">
    <source>
        <dbReference type="Proteomes" id="UP000318695"/>
    </source>
</evidence>
<dbReference type="RefSeq" id="WP_139989744.1">
    <property type="nucleotide sequence ID" value="NZ_SDPI01000045.1"/>
</dbReference>
<proteinExistence type="predicted"/>
<dbReference type="Gene3D" id="1.20.1270.340">
    <property type="match status" value="1"/>
</dbReference>
<organism evidence="1 2">
    <name type="scientific">Haemophilus haemolyticus</name>
    <dbReference type="NCBI Taxonomy" id="726"/>
    <lineage>
        <taxon>Bacteria</taxon>
        <taxon>Pseudomonadati</taxon>
        <taxon>Pseudomonadota</taxon>
        <taxon>Gammaproteobacteria</taxon>
        <taxon>Pasteurellales</taxon>
        <taxon>Pasteurellaceae</taxon>
        <taxon>Haemophilus</taxon>
    </lineage>
</organism>
<gene>
    <name evidence="1" type="ORF">EUX54_08145</name>
</gene>